<proteinExistence type="predicted"/>
<sequence>MVTQCTSKPNALTTTIGTFRLKFKGHDSKYSRQTNGHQRQILSNEIWDLNTKVTKLCTYLWILVQIVDAQILRSEVAALDSV</sequence>
<evidence type="ECO:0000313" key="2">
    <source>
        <dbReference type="Proteomes" id="UP000499080"/>
    </source>
</evidence>
<keyword evidence="2" id="KW-1185">Reference proteome</keyword>
<dbReference type="EMBL" id="BGPR01018785">
    <property type="protein sequence ID" value="GBN80133.1"/>
    <property type="molecule type" value="Genomic_DNA"/>
</dbReference>
<dbReference type="AlphaFoldDB" id="A0A4Y2RWR0"/>
<reference evidence="1 2" key="1">
    <citation type="journal article" date="2019" name="Sci. Rep.">
        <title>Orb-weaving spider Araneus ventricosus genome elucidates the spidroin gene catalogue.</title>
        <authorList>
            <person name="Kono N."/>
            <person name="Nakamura H."/>
            <person name="Ohtoshi R."/>
            <person name="Moran D.A.P."/>
            <person name="Shinohara A."/>
            <person name="Yoshida Y."/>
            <person name="Fujiwara M."/>
            <person name="Mori M."/>
            <person name="Tomita M."/>
            <person name="Arakawa K."/>
        </authorList>
    </citation>
    <scope>NUCLEOTIDE SEQUENCE [LARGE SCALE GENOMIC DNA]</scope>
</reference>
<organism evidence="1 2">
    <name type="scientific">Araneus ventricosus</name>
    <name type="common">Orbweaver spider</name>
    <name type="synonym">Epeira ventricosa</name>
    <dbReference type="NCBI Taxonomy" id="182803"/>
    <lineage>
        <taxon>Eukaryota</taxon>
        <taxon>Metazoa</taxon>
        <taxon>Ecdysozoa</taxon>
        <taxon>Arthropoda</taxon>
        <taxon>Chelicerata</taxon>
        <taxon>Arachnida</taxon>
        <taxon>Araneae</taxon>
        <taxon>Araneomorphae</taxon>
        <taxon>Entelegynae</taxon>
        <taxon>Araneoidea</taxon>
        <taxon>Araneidae</taxon>
        <taxon>Araneus</taxon>
    </lineage>
</organism>
<protein>
    <submittedName>
        <fullName evidence="1">Uncharacterized protein</fullName>
    </submittedName>
</protein>
<evidence type="ECO:0000313" key="1">
    <source>
        <dbReference type="EMBL" id="GBN80133.1"/>
    </source>
</evidence>
<comment type="caution">
    <text evidence="1">The sequence shown here is derived from an EMBL/GenBank/DDBJ whole genome shotgun (WGS) entry which is preliminary data.</text>
</comment>
<gene>
    <name evidence="1" type="ORF">AVEN_133762_1</name>
</gene>
<accession>A0A4Y2RWR0</accession>
<name>A0A4Y2RWR0_ARAVE</name>
<dbReference type="Proteomes" id="UP000499080">
    <property type="component" value="Unassembled WGS sequence"/>
</dbReference>